<proteinExistence type="predicted"/>
<dbReference type="EMBL" id="BLPF01000004">
    <property type="protein sequence ID" value="GFJ84858.1"/>
    <property type="molecule type" value="Genomic_DNA"/>
</dbReference>
<comment type="caution">
    <text evidence="2">The sequence shown here is derived from an EMBL/GenBank/DDBJ whole genome shotgun (WGS) entry which is preliminary data.</text>
</comment>
<feature type="compositionally biased region" description="Low complexity" evidence="1">
    <location>
        <begin position="217"/>
        <end position="239"/>
    </location>
</feature>
<gene>
    <name evidence="2" type="ORF">Phou_090380</name>
</gene>
<reference evidence="2 3" key="2">
    <citation type="submission" date="2020-03" db="EMBL/GenBank/DDBJ databases">
        <authorList>
            <person name="Ichikawa N."/>
            <person name="Kimura A."/>
            <person name="Kitahashi Y."/>
            <person name="Uohara A."/>
        </authorList>
    </citation>
    <scope>NUCLEOTIDE SEQUENCE [LARGE SCALE GENOMIC DNA]</scope>
    <source>
        <strain evidence="2 3">NBRC 108639</strain>
    </source>
</reference>
<feature type="region of interest" description="Disordered" evidence="1">
    <location>
        <begin position="137"/>
        <end position="159"/>
    </location>
</feature>
<evidence type="ECO:0000313" key="2">
    <source>
        <dbReference type="EMBL" id="GFJ84858.1"/>
    </source>
</evidence>
<protein>
    <submittedName>
        <fullName evidence="2">Uncharacterized protein</fullName>
    </submittedName>
</protein>
<evidence type="ECO:0000256" key="1">
    <source>
        <dbReference type="SAM" id="MobiDB-lite"/>
    </source>
</evidence>
<organism evidence="2 3">
    <name type="scientific">Phytohabitans houttuyneae</name>
    <dbReference type="NCBI Taxonomy" id="1076126"/>
    <lineage>
        <taxon>Bacteria</taxon>
        <taxon>Bacillati</taxon>
        <taxon>Actinomycetota</taxon>
        <taxon>Actinomycetes</taxon>
        <taxon>Micromonosporales</taxon>
        <taxon>Micromonosporaceae</taxon>
    </lineage>
</organism>
<evidence type="ECO:0000313" key="3">
    <source>
        <dbReference type="Proteomes" id="UP000482800"/>
    </source>
</evidence>
<feature type="compositionally biased region" description="Polar residues" evidence="1">
    <location>
        <begin position="139"/>
        <end position="149"/>
    </location>
</feature>
<sequence>MARRTIDGRTALDRSGVAAHLRVAYTTVNNWHRHRTRFGFPDGFTYDGAEWFWLNDIDRFHTAHLKAKRAELTKVDRRGRPDDLVGSGTAAKILGYRSYRNLPDTLYNQPDRIQQLADGRVRRLWFRRTVWAVADARTGRQSTGRTPGTTGARKPHPYADDPRLQAALALLTEVGTSGQNRRGLGVELARRLGVGERTAQRLLTQARLVADGPPDNTPQATAPPTGTAHPTPTAHTATARSRRMPGQPGARP</sequence>
<dbReference type="Proteomes" id="UP000482800">
    <property type="component" value="Unassembled WGS sequence"/>
</dbReference>
<reference evidence="2 3" key="1">
    <citation type="submission" date="2020-03" db="EMBL/GenBank/DDBJ databases">
        <title>Whole genome shotgun sequence of Phytohabitans houttuyneae NBRC 108639.</title>
        <authorList>
            <person name="Komaki H."/>
            <person name="Tamura T."/>
        </authorList>
    </citation>
    <scope>NUCLEOTIDE SEQUENCE [LARGE SCALE GENOMIC DNA]</scope>
    <source>
        <strain evidence="2 3">NBRC 108639</strain>
    </source>
</reference>
<feature type="region of interest" description="Disordered" evidence="1">
    <location>
        <begin position="207"/>
        <end position="252"/>
    </location>
</feature>
<name>A0A6V8KQI1_9ACTN</name>
<accession>A0A6V8KQI1</accession>
<keyword evidence="3" id="KW-1185">Reference proteome</keyword>
<dbReference type="AlphaFoldDB" id="A0A6V8KQI1"/>